<gene>
    <name evidence="1" type="ORF">PHABIO_92</name>
</gene>
<keyword evidence="2" id="KW-1185">Reference proteome</keyword>
<organism evidence="1 2">
    <name type="scientific">Pseudomonas phage Phabio</name>
    <dbReference type="NCBI Taxonomy" id="2006668"/>
    <lineage>
        <taxon>Viruses</taxon>
        <taxon>Duplodnaviria</taxon>
        <taxon>Heunggongvirae</taxon>
        <taxon>Uroviricota</taxon>
        <taxon>Caudoviricetes</taxon>
        <taxon>Chimalliviridae</taxon>
        <taxon>Phabiovirus</taxon>
        <taxon>Phabiovirus phabio</taxon>
    </lineage>
</organism>
<evidence type="ECO:0000313" key="2">
    <source>
        <dbReference type="Proteomes" id="UP000225448"/>
    </source>
</evidence>
<name>A0A1Y0SYA0_9CAUD</name>
<sequence>MTKTEDFKNYYDIQGNLLSGDVTLSVDPETQETMIYVGGIRVFRIVDNKAKVKITIYSNEEVSHSQVVGAVVSKSPEVMFAYQEFNTVVLPELTNFRLEINPAKGNLAVFKQMPDNSWATADLGDTNRFVIAGGGTYLFMVKHFEGEGWTFQALHTFLGLKATRIDITVQTD</sequence>
<evidence type="ECO:0000313" key="1">
    <source>
        <dbReference type="EMBL" id="ARV76723.1"/>
    </source>
</evidence>
<protein>
    <submittedName>
        <fullName evidence="1">Uncharacterized protein</fullName>
    </submittedName>
</protein>
<reference evidence="1 2" key="1">
    <citation type="submission" date="2017-05" db="EMBL/GenBank/DDBJ databases">
        <authorList>
            <person name="Song R."/>
            <person name="Chenine A.L."/>
            <person name="Ruprecht R.M."/>
        </authorList>
    </citation>
    <scope>NUCLEOTIDE SEQUENCE [LARGE SCALE GENOMIC DNA]</scope>
</reference>
<dbReference type="EMBL" id="MF042360">
    <property type="protein sequence ID" value="ARV76723.1"/>
    <property type="molecule type" value="Genomic_DNA"/>
</dbReference>
<proteinExistence type="predicted"/>
<dbReference type="Proteomes" id="UP000225448">
    <property type="component" value="Segment"/>
</dbReference>
<accession>A0A1Y0SYA0</accession>